<dbReference type="SMR" id="Q9XVG5"/>
<keyword evidence="1" id="KW-0472">Membrane</keyword>
<evidence type="ECO:0000256" key="1">
    <source>
        <dbReference type="SAM" id="Phobius"/>
    </source>
</evidence>
<protein>
    <submittedName>
        <fullName evidence="2">Protein kish</fullName>
    </submittedName>
</protein>
<dbReference type="HOGENOM" id="CLU_2656695_0_0_1"/>
<evidence type="ECO:0000313" key="4">
    <source>
        <dbReference type="WormBase" id="W02D9.8"/>
    </source>
</evidence>
<proteinExistence type="predicted"/>
<dbReference type="UCSC" id="W02D9.8">
    <property type="organism name" value="c. elegans"/>
</dbReference>
<keyword evidence="1" id="KW-0812">Transmembrane</keyword>
<dbReference type="CTD" id="189122"/>
<dbReference type="Proteomes" id="UP000001940">
    <property type="component" value="Chromosome I"/>
</dbReference>
<feature type="transmembrane region" description="Helical" evidence="1">
    <location>
        <begin position="12"/>
        <end position="31"/>
    </location>
</feature>
<dbReference type="RefSeq" id="NP_493182.2">
    <property type="nucleotide sequence ID" value="NM_060781.2"/>
</dbReference>
<accession>Q9XVG5</accession>
<dbReference type="PaxDb" id="6239-W02D9.8"/>
<feature type="transmembrane region" description="Helical" evidence="1">
    <location>
        <begin position="51"/>
        <end position="70"/>
    </location>
</feature>
<keyword evidence="3" id="KW-1185">Reference proteome</keyword>
<dbReference type="EMBL" id="BX284601">
    <property type="protein sequence ID" value="CAB03468.2"/>
    <property type="molecule type" value="Genomic_DNA"/>
</dbReference>
<name>Q9XVG5_CAEEL</name>
<dbReference type="GeneID" id="189122"/>
<reference evidence="2 3" key="1">
    <citation type="journal article" date="1998" name="Science">
        <title>Genome sequence of the nematode C. elegans: a platform for investigating biology.</title>
        <authorList>
            <consortium name="The C. elegans sequencing consortium"/>
            <person name="Sulson J.E."/>
            <person name="Waterston R."/>
        </authorList>
    </citation>
    <scope>NUCLEOTIDE SEQUENCE [LARGE SCALE GENOMIC DNA]</scope>
    <source>
        <strain evidence="2 3">Bristol N2</strain>
    </source>
</reference>
<sequence>MRIIGILLCAKIVLLTSVFIAVIVVFLCAFFNFGGLPQRARAARMHNCRSLILDVAKILLIFYFMLIIYMSNFSLH</sequence>
<dbReference type="KEGG" id="cel:CELE_W02D9.8"/>
<dbReference type="Bgee" id="WBGene00012214">
    <property type="expression patterns" value="Expressed in larva"/>
</dbReference>
<keyword evidence="1" id="KW-1133">Transmembrane helix</keyword>
<dbReference type="AlphaFoldDB" id="Q9XVG5"/>
<evidence type="ECO:0000313" key="2">
    <source>
        <dbReference type="EMBL" id="CAB03468.2"/>
    </source>
</evidence>
<organism evidence="2 3">
    <name type="scientific">Caenorhabditis elegans</name>
    <dbReference type="NCBI Taxonomy" id="6239"/>
    <lineage>
        <taxon>Eukaryota</taxon>
        <taxon>Metazoa</taxon>
        <taxon>Ecdysozoa</taxon>
        <taxon>Nematoda</taxon>
        <taxon>Chromadorea</taxon>
        <taxon>Rhabditida</taxon>
        <taxon>Rhabditina</taxon>
        <taxon>Rhabditomorpha</taxon>
        <taxon>Rhabditoidea</taxon>
        <taxon>Rhabditidae</taxon>
        <taxon>Peloderinae</taxon>
        <taxon>Caenorhabditis</taxon>
    </lineage>
</organism>
<dbReference type="InParanoid" id="Q9XVG5"/>
<dbReference type="AGR" id="WB:WBGene00012214"/>
<evidence type="ECO:0000313" key="3">
    <source>
        <dbReference type="Proteomes" id="UP000001940"/>
    </source>
</evidence>
<gene>
    <name evidence="2" type="ORF">CELE_W02D9.8</name>
    <name evidence="2 4" type="ORF">W02D9.8</name>
</gene>
<dbReference type="WormBase" id="W02D9.8">
    <property type="protein sequence ID" value="CE45613"/>
    <property type="gene ID" value="WBGene00012214"/>
</dbReference>
<dbReference type="STRING" id="6239.W02D9.8.1"/>